<dbReference type="OrthoDB" id="1450423at2"/>
<gene>
    <name evidence="2" type="ORF">EZJ58_3205</name>
</gene>
<sequence length="172" mass="19417">MLIFKRRLGNVKNSFVGFCVVLAWVLLVPTTWAEENGVEAQNKAMVVAGFDAWKNGTGSPYEQLADNATWTIEGHSLASRTYNGREDFMANVIRPFNARMSGRLIPTIRNIYTDGDTVIVHFDAAGMAKDNKPYRNTYAWFLTYKGNKIVNATAFYDSIAFNDFWQRVQPAS</sequence>
<dbReference type="InterPro" id="IPR037401">
    <property type="entry name" value="SnoaL-like"/>
</dbReference>
<organism evidence="2 3">
    <name type="scientific">Sodalis ligni</name>
    <dbReference type="NCBI Taxonomy" id="2697027"/>
    <lineage>
        <taxon>Bacteria</taxon>
        <taxon>Pseudomonadati</taxon>
        <taxon>Pseudomonadota</taxon>
        <taxon>Gammaproteobacteria</taxon>
        <taxon>Enterobacterales</taxon>
        <taxon>Bruguierivoracaceae</taxon>
        <taxon>Sodalis</taxon>
    </lineage>
</organism>
<accession>A0A4R1NDZ0</accession>
<reference evidence="2 3" key="1">
    <citation type="submission" date="2019-02" db="EMBL/GenBank/DDBJ databases">
        <title>Investigation of anaerobic lignin degradation for improved lignocellulosic biofuels.</title>
        <authorList>
            <person name="Deangelis K."/>
        </authorList>
    </citation>
    <scope>NUCLEOTIDE SEQUENCE [LARGE SCALE GENOMIC DNA]</scope>
    <source>
        <strain evidence="2 3">159R</strain>
    </source>
</reference>
<proteinExistence type="predicted"/>
<dbReference type="PANTHER" id="PTHR41252">
    <property type="entry name" value="BLR2505 PROTEIN"/>
    <property type="match status" value="1"/>
</dbReference>
<dbReference type="EMBL" id="SJOI01000001">
    <property type="protein sequence ID" value="TCL05049.1"/>
    <property type="molecule type" value="Genomic_DNA"/>
</dbReference>
<dbReference type="Proteomes" id="UP000294555">
    <property type="component" value="Unassembled WGS sequence"/>
</dbReference>
<comment type="caution">
    <text evidence="2">The sequence shown here is derived from an EMBL/GenBank/DDBJ whole genome shotgun (WGS) entry which is preliminary data.</text>
</comment>
<dbReference type="AlphaFoldDB" id="A0A4R1NDZ0"/>
<name>A0A4R1NDZ0_9GAMM</name>
<evidence type="ECO:0000313" key="2">
    <source>
        <dbReference type="EMBL" id="TCL05049.1"/>
    </source>
</evidence>
<evidence type="ECO:0000313" key="3">
    <source>
        <dbReference type="Proteomes" id="UP000294555"/>
    </source>
</evidence>
<dbReference type="InterPro" id="IPR032710">
    <property type="entry name" value="NTF2-like_dom_sf"/>
</dbReference>
<dbReference type="SUPFAM" id="SSF54427">
    <property type="entry name" value="NTF2-like"/>
    <property type="match status" value="1"/>
</dbReference>
<dbReference type="Pfam" id="PF12680">
    <property type="entry name" value="SnoaL_2"/>
    <property type="match status" value="1"/>
</dbReference>
<protein>
    <recommendedName>
        <fullName evidence="1">SnoaL-like domain-containing protein</fullName>
    </recommendedName>
</protein>
<dbReference type="Gene3D" id="3.10.450.50">
    <property type="match status" value="1"/>
</dbReference>
<dbReference type="PANTHER" id="PTHR41252:SF1">
    <property type="entry name" value="BLR2505 PROTEIN"/>
    <property type="match status" value="1"/>
</dbReference>
<evidence type="ECO:0000259" key="1">
    <source>
        <dbReference type="Pfam" id="PF12680"/>
    </source>
</evidence>
<keyword evidence="3" id="KW-1185">Reference proteome</keyword>
<feature type="domain" description="SnoaL-like" evidence="1">
    <location>
        <begin position="62"/>
        <end position="151"/>
    </location>
</feature>